<evidence type="ECO:0000256" key="2">
    <source>
        <dbReference type="ARBA" id="ARBA00023163"/>
    </source>
</evidence>
<sequence>MGEPSHLKTPSTVRDLLNSSDRDYDSRSRISNVSGIPDDAVWQPRMLQDSTGRLLYVGDSATLSYLQLIRMIVESVSGPSDFTLDPRRHRIMENAITLQDARPTGVLPDRRTADILVDSFFRNVFNKKSFLESIEECYGDPLSVNSSVLCLLYLVFAIGLVLARPVQGSAEEAVISKLRSERVSRAELFYRNARMLADPVSGFEDADFWSVQALLLTSLYMLAVSKRNAAYAYHGMAVRSAFALGLHREESMAIFNEAEVRVRKSLWRTLFILDRFLSACLGRPMGISDDDCSEDAFKPPRQSTRSNDSLLSSEDEGIGSIALSVMVQTCDIIGMTLKKVYSRRRISTMVAGEIADHLDSKAQEYHFGASDKPYRLSQRVESFAQTCVEASQHTLVLAKAALEAEYLPHCNPFAIHFVFTAALIILSNEFALLYHNPDATTAVDNAISILRFCADKDAQADRVLYIVETFHQANVRRFATARRLSIPGRKIPTINTLSHNAHYDPMLHLFHHESFEHLAAIPAIKERPVMGHIVPPSSLIPSMMPPALQQPSPEGSVSLNGGMGAAASGIPPSSLETLSGGESEFDFDTLWSNWPAPSASSSAGIPIAAPHAMQPADGGLGSYGGIGQPQALLGSNPNVNVPLYTPLQLPLGPRPESLDRPCD</sequence>
<name>A0ABY0H557_9PEZI</name>
<dbReference type="PANTHER" id="PTHR47424">
    <property type="entry name" value="REGULATORY PROTEIN GAL4"/>
    <property type="match status" value="1"/>
</dbReference>
<reference evidence="6 7" key="1">
    <citation type="submission" date="2018-06" db="EMBL/GenBank/DDBJ databases">
        <title>Complete Genomes of Monosporascus.</title>
        <authorList>
            <person name="Robinson A.J."/>
            <person name="Natvig D.O."/>
        </authorList>
    </citation>
    <scope>NUCLEOTIDE SEQUENCE [LARGE SCALE GENOMIC DNA]</scope>
    <source>
        <strain evidence="6 7">CBS 609.92</strain>
    </source>
</reference>
<keyword evidence="7" id="KW-1185">Reference proteome</keyword>
<dbReference type="PANTHER" id="PTHR47424:SF9">
    <property type="entry name" value="TAH-2"/>
    <property type="match status" value="1"/>
</dbReference>
<keyword evidence="2" id="KW-0804">Transcription</keyword>
<dbReference type="CDD" id="cd12148">
    <property type="entry name" value="fungal_TF_MHR"/>
    <property type="match status" value="1"/>
</dbReference>
<evidence type="ECO:0000256" key="4">
    <source>
        <dbReference type="SAM" id="MobiDB-lite"/>
    </source>
</evidence>
<protein>
    <recommendedName>
        <fullName evidence="5">Xylanolytic transcriptional activator regulatory domain-containing protein</fullName>
    </recommendedName>
</protein>
<evidence type="ECO:0000256" key="3">
    <source>
        <dbReference type="ARBA" id="ARBA00023242"/>
    </source>
</evidence>
<evidence type="ECO:0000313" key="6">
    <source>
        <dbReference type="EMBL" id="RYO84806.1"/>
    </source>
</evidence>
<dbReference type="InterPro" id="IPR007219">
    <property type="entry name" value="XnlR_reg_dom"/>
</dbReference>
<keyword evidence="1" id="KW-0805">Transcription regulation</keyword>
<dbReference type="EMBL" id="QJNS01000153">
    <property type="protein sequence ID" value="RYO84806.1"/>
    <property type="molecule type" value="Genomic_DNA"/>
</dbReference>
<comment type="caution">
    <text evidence="6">The sequence shown here is derived from an EMBL/GenBank/DDBJ whole genome shotgun (WGS) entry which is preliminary data.</text>
</comment>
<evidence type="ECO:0000313" key="7">
    <source>
        <dbReference type="Proteomes" id="UP000294003"/>
    </source>
</evidence>
<feature type="region of interest" description="Disordered" evidence="4">
    <location>
        <begin position="291"/>
        <end position="313"/>
    </location>
</feature>
<dbReference type="SMART" id="SM00906">
    <property type="entry name" value="Fungal_trans"/>
    <property type="match status" value="1"/>
</dbReference>
<dbReference type="Pfam" id="PF04082">
    <property type="entry name" value="Fungal_trans"/>
    <property type="match status" value="1"/>
</dbReference>
<organism evidence="6 7">
    <name type="scientific">Monosporascus cannonballus</name>
    <dbReference type="NCBI Taxonomy" id="155416"/>
    <lineage>
        <taxon>Eukaryota</taxon>
        <taxon>Fungi</taxon>
        <taxon>Dikarya</taxon>
        <taxon>Ascomycota</taxon>
        <taxon>Pezizomycotina</taxon>
        <taxon>Sordariomycetes</taxon>
        <taxon>Xylariomycetidae</taxon>
        <taxon>Xylariales</taxon>
        <taxon>Xylariales incertae sedis</taxon>
        <taxon>Monosporascus</taxon>
    </lineage>
</organism>
<gene>
    <name evidence="6" type="ORF">DL762_005467</name>
</gene>
<keyword evidence="3" id="KW-0539">Nucleus</keyword>
<dbReference type="Proteomes" id="UP000294003">
    <property type="component" value="Unassembled WGS sequence"/>
</dbReference>
<proteinExistence type="predicted"/>
<evidence type="ECO:0000256" key="1">
    <source>
        <dbReference type="ARBA" id="ARBA00023015"/>
    </source>
</evidence>
<accession>A0ABY0H557</accession>
<evidence type="ECO:0000259" key="5">
    <source>
        <dbReference type="SMART" id="SM00906"/>
    </source>
</evidence>
<feature type="region of interest" description="Disordered" evidence="4">
    <location>
        <begin position="1"/>
        <end position="31"/>
    </location>
</feature>
<dbReference type="InterPro" id="IPR051127">
    <property type="entry name" value="Fungal_SecMet_Regulators"/>
</dbReference>
<feature type="domain" description="Xylanolytic transcriptional activator regulatory" evidence="5">
    <location>
        <begin position="230"/>
        <end position="303"/>
    </location>
</feature>
<feature type="compositionally biased region" description="Polar residues" evidence="4">
    <location>
        <begin position="301"/>
        <end position="312"/>
    </location>
</feature>